<evidence type="ECO:0000259" key="2">
    <source>
        <dbReference type="Pfam" id="PF12842"/>
    </source>
</evidence>
<dbReference type="EMBL" id="CM026422">
    <property type="protein sequence ID" value="KAG0586494.1"/>
    <property type="molecule type" value="Genomic_DNA"/>
</dbReference>
<evidence type="ECO:0000313" key="4">
    <source>
        <dbReference type="EMBL" id="KAG0586501.1"/>
    </source>
</evidence>
<dbReference type="GO" id="GO:0000288">
    <property type="term" value="P:nuclear-transcribed mRNA catabolic process, deadenylation-dependent decay"/>
    <property type="evidence" value="ECO:0007669"/>
    <property type="project" value="TreeGrafter"/>
</dbReference>
<sequence length="212" mass="22769">MKEVKPFKLLEGLERELEGNPDFSNRDPVFSQSPLPAPSANDSAQSVPIPSLPQQLDIPTELPIVTQSTTALSPSGIAQLNEEERPSLLLERTQNGQVSSTSLQSQPSFSSSQVSMAIPDLTSYVVLNPKLAGLSQQLQLARFVPLAMERAIREIISPVVDRSVTIAQCLLDNSGTCGQGALEGCHGESSQKFNADGYLSRCVGASCEFSHE</sequence>
<dbReference type="PANTHER" id="PTHR13162:SF8">
    <property type="entry name" value="CCR4-NOT TRANSCRIPTION COMPLEX SUBUNIT 1"/>
    <property type="match status" value="1"/>
</dbReference>
<name>A0A8T0IRZ4_CERPU</name>
<proteinExistence type="predicted"/>
<evidence type="ECO:0000256" key="1">
    <source>
        <dbReference type="SAM" id="MobiDB-lite"/>
    </source>
</evidence>
<evidence type="ECO:0000313" key="5">
    <source>
        <dbReference type="Proteomes" id="UP000822688"/>
    </source>
</evidence>
<gene>
    <name evidence="3" type="ORF">KC19_2G095300</name>
    <name evidence="4" type="ORF">KC19_2G095800</name>
</gene>
<dbReference type="EMBL" id="CM026422">
    <property type="protein sequence ID" value="KAG0586501.1"/>
    <property type="molecule type" value="Genomic_DNA"/>
</dbReference>
<dbReference type="Proteomes" id="UP000822688">
    <property type="component" value="Chromosome 2"/>
</dbReference>
<dbReference type="InterPro" id="IPR040398">
    <property type="entry name" value="Not1"/>
</dbReference>
<dbReference type="InterPro" id="IPR024557">
    <property type="entry name" value="CNOT1_dom_4"/>
</dbReference>
<organism evidence="3 5">
    <name type="scientific">Ceratodon purpureus</name>
    <name type="common">Fire moss</name>
    <name type="synonym">Dicranum purpureum</name>
    <dbReference type="NCBI Taxonomy" id="3225"/>
    <lineage>
        <taxon>Eukaryota</taxon>
        <taxon>Viridiplantae</taxon>
        <taxon>Streptophyta</taxon>
        <taxon>Embryophyta</taxon>
        <taxon>Bryophyta</taxon>
        <taxon>Bryophytina</taxon>
        <taxon>Bryopsida</taxon>
        <taxon>Dicranidae</taxon>
        <taxon>Pseudoditrichales</taxon>
        <taxon>Ditrichaceae</taxon>
        <taxon>Ceratodon</taxon>
    </lineage>
</organism>
<feature type="domain" description="CCR4-NOT transcription complex subunit 1" evidence="2">
    <location>
        <begin position="139"/>
        <end position="167"/>
    </location>
</feature>
<dbReference type="AlphaFoldDB" id="A0A8T0IRZ4"/>
<evidence type="ECO:0000313" key="3">
    <source>
        <dbReference type="EMBL" id="KAG0586494.1"/>
    </source>
</evidence>
<dbReference type="GO" id="GO:0017148">
    <property type="term" value="P:negative regulation of translation"/>
    <property type="evidence" value="ECO:0007669"/>
    <property type="project" value="InterPro"/>
</dbReference>
<accession>A0A8T0IRZ4</accession>
<dbReference type="Pfam" id="PF12842">
    <property type="entry name" value="DUF3819"/>
    <property type="match status" value="1"/>
</dbReference>
<keyword evidence="5" id="KW-1185">Reference proteome</keyword>
<dbReference type="PANTHER" id="PTHR13162">
    <property type="entry name" value="CCR4-NOT TRANSCRIPTION COMPLEX"/>
    <property type="match status" value="1"/>
</dbReference>
<dbReference type="GO" id="GO:0060090">
    <property type="term" value="F:molecular adaptor activity"/>
    <property type="evidence" value="ECO:0007669"/>
    <property type="project" value="TreeGrafter"/>
</dbReference>
<reference evidence="3" key="1">
    <citation type="submission" date="2020-06" db="EMBL/GenBank/DDBJ databases">
        <title>WGS assembly of Ceratodon purpureus strain R40.</title>
        <authorList>
            <person name="Carey S.B."/>
            <person name="Jenkins J."/>
            <person name="Shu S."/>
            <person name="Lovell J.T."/>
            <person name="Sreedasyam A."/>
            <person name="Maumus F."/>
            <person name="Tiley G.P."/>
            <person name="Fernandez-Pozo N."/>
            <person name="Barry K."/>
            <person name="Chen C."/>
            <person name="Wang M."/>
            <person name="Lipzen A."/>
            <person name="Daum C."/>
            <person name="Saski C.A."/>
            <person name="Payton A.C."/>
            <person name="Mcbreen J.C."/>
            <person name="Conrad R.E."/>
            <person name="Kollar L.M."/>
            <person name="Olsson S."/>
            <person name="Huttunen S."/>
            <person name="Landis J.B."/>
            <person name="Wickett N.J."/>
            <person name="Johnson M.G."/>
            <person name="Rensing S.A."/>
            <person name="Grimwood J."/>
            <person name="Schmutz J."/>
            <person name="Mcdaniel S.F."/>
        </authorList>
    </citation>
    <scope>NUCLEOTIDE SEQUENCE</scope>
    <source>
        <strain evidence="3">R40</strain>
    </source>
</reference>
<comment type="caution">
    <text evidence="3">The sequence shown here is derived from an EMBL/GenBank/DDBJ whole genome shotgun (WGS) entry which is preliminary data.</text>
</comment>
<feature type="compositionally biased region" description="Polar residues" evidence="1">
    <location>
        <begin position="30"/>
        <end position="54"/>
    </location>
</feature>
<protein>
    <recommendedName>
        <fullName evidence="2">CCR4-NOT transcription complex subunit 1 domain-containing protein</fullName>
    </recommendedName>
</protein>
<feature type="region of interest" description="Disordered" evidence="1">
    <location>
        <begin position="16"/>
        <end position="54"/>
    </location>
</feature>
<dbReference type="GO" id="GO:0030015">
    <property type="term" value="C:CCR4-NOT core complex"/>
    <property type="evidence" value="ECO:0007669"/>
    <property type="project" value="InterPro"/>
</dbReference>
<dbReference type="GO" id="GO:0000932">
    <property type="term" value="C:P-body"/>
    <property type="evidence" value="ECO:0007669"/>
    <property type="project" value="TreeGrafter"/>
</dbReference>